<protein>
    <recommendedName>
        <fullName evidence="2">ribonuclease H</fullName>
        <ecNumber evidence="2">3.1.26.4</ecNumber>
    </recommendedName>
</protein>
<dbReference type="InterPro" id="IPR000477">
    <property type="entry name" value="RT_dom"/>
</dbReference>
<feature type="compositionally biased region" description="Basic and acidic residues" evidence="3">
    <location>
        <begin position="38"/>
        <end position="66"/>
    </location>
</feature>
<accession>A0ABR3NJQ3</accession>
<proteinExistence type="inferred from homology"/>
<dbReference type="SUPFAM" id="SSF56672">
    <property type="entry name" value="DNA/RNA polymerases"/>
    <property type="match status" value="1"/>
</dbReference>
<dbReference type="CDD" id="cd01647">
    <property type="entry name" value="RT_LTR"/>
    <property type="match status" value="1"/>
</dbReference>
<feature type="compositionally biased region" description="Basic and acidic residues" evidence="3">
    <location>
        <begin position="1"/>
        <end position="24"/>
    </location>
</feature>
<dbReference type="Gene3D" id="3.30.70.270">
    <property type="match status" value="1"/>
</dbReference>
<feature type="domain" description="Reverse transcriptase" evidence="4">
    <location>
        <begin position="573"/>
        <end position="676"/>
    </location>
</feature>
<name>A0ABR3NJQ3_9TELE</name>
<keyword evidence="6" id="KW-1185">Reference proteome</keyword>
<comment type="similarity">
    <text evidence="1">Belongs to the beta type-B retroviral polymerase family. HERV class-II K(HML-2) pol subfamily.</text>
</comment>
<gene>
    <name evidence="5" type="ORF">QQF64_023581</name>
</gene>
<evidence type="ECO:0000313" key="5">
    <source>
        <dbReference type="EMBL" id="KAL1276908.1"/>
    </source>
</evidence>
<evidence type="ECO:0000259" key="4">
    <source>
        <dbReference type="Pfam" id="PF00078"/>
    </source>
</evidence>
<reference evidence="5 6" key="1">
    <citation type="submission" date="2023-09" db="EMBL/GenBank/DDBJ databases">
        <authorList>
            <person name="Wang M."/>
        </authorList>
    </citation>
    <scope>NUCLEOTIDE SEQUENCE [LARGE SCALE GENOMIC DNA]</scope>
    <source>
        <strain evidence="5">GT-2023</strain>
        <tissue evidence="5">Liver</tissue>
    </source>
</reference>
<dbReference type="InterPro" id="IPR053134">
    <property type="entry name" value="RNA-dir_DNA_polymerase"/>
</dbReference>
<comment type="caution">
    <text evidence="5">The sequence shown here is derived from an EMBL/GenBank/DDBJ whole genome shotgun (WGS) entry which is preliminary data.</text>
</comment>
<dbReference type="Gene3D" id="3.10.10.10">
    <property type="entry name" value="HIV Type 1 Reverse Transcriptase, subunit A, domain 1"/>
    <property type="match status" value="1"/>
</dbReference>
<dbReference type="EC" id="3.1.26.4" evidence="2"/>
<dbReference type="PROSITE" id="PS00141">
    <property type="entry name" value="ASP_PROTEASE"/>
    <property type="match status" value="1"/>
</dbReference>
<evidence type="ECO:0000256" key="2">
    <source>
        <dbReference type="ARBA" id="ARBA00012180"/>
    </source>
</evidence>
<evidence type="ECO:0000256" key="3">
    <source>
        <dbReference type="SAM" id="MobiDB-lite"/>
    </source>
</evidence>
<feature type="region of interest" description="Disordered" evidence="3">
    <location>
        <begin position="1"/>
        <end position="69"/>
    </location>
</feature>
<dbReference type="Pfam" id="PF00078">
    <property type="entry name" value="RVT_1"/>
    <property type="match status" value="1"/>
</dbReference>
<dbReference type="PANTHER" id="PTHR24559:SF435">
    <property type="entry name" value="RIBONUCLEASE H"/>
    <property type="match status" value="1"/>
</dbReference>
<dbReference type="InterPro" id="IPR001969">
    <property type="entry name" value="Aspartic_peptidase_AS"/>
</dbReference>
<evidence type="ECO:0000256" key="1">
    <source>
        <dbReference type="ARBA" id="ARBA00010879"/>
    </source>
</evidence>
<dbReference type="PANTHER" id="PTHR24559">
    <property type="entry name" value="TRANSPOSON TY3-I GAG-POL POLYPROTEIN"/>
    <property type="match status" value="1"/>
</dbReference>
<dbReference type="InterPro" id="IPR043502">
    <property type="entry name" value="DNA/RNA_pol_sf"/>
</dbReference>
<organism evidence="5 6">
    <name type="scientific">Cirrhinus molitorella</name>
    <name type="common">mud carp</name>
    <dbReference type="NCBI Taxonomy" id="172907"/>
    <lineage>
        <taxon>Eukaryota</taxon>
        <taxon>Metazoa</taxon>
        <taxon>Chordata</taxon>
        <taxon>Craniata</taxon>
        <taxon>Vertebrata</taxon>
        <taxon>Euteleostomi</taxon>
        <taxon>Actinopterygii</taxon>
        <taxon>Neopterygii</taxon>
        <taxon>Teleostei</taxon>
        <taxon>Ostariophysi</taxon>
        <taxon>Cypriniformes</taxon>
        <taxon>Cyprinidae</taxon>
        <taxon>Labeoninae</taxon>
        <taxon>Labeonini</taxon>
        <taxon>Cirrhinus</taxon>
    </lineage>
</organism>
<dbReference type="Proteomes" id="UP001558613">
    <property type="component" value="Unassembled WGS sequence"/>
</dbReference>
<evidence type="ECO:0000313" key="6">
    <source>
        <dbReference type="Proteomes" id="UP001558613"/>
    </source>
</evidence>
<dbReference type="EMBL" id="JAYMGO010000003">
    <property type="protein sequence ID" value="KAL1276908.1"/>
    <property type="molecule type" value="Genomic_DNA"/>
</dbReference>
<dbReference type="InterPro" id="IPR043128">
    <property type="entry name" value="Rev_trsase/Diguanyl_cyclase"/>
</dbReference>
<sequence>MSHGLLERRTKREAMPGSEEEHVQRKTGSTACVGEAALEGREDMSHGLLERRTKREAMPGREEEHPQGPCYDDAIFMGGPWVQKCNGTDSEVTFGAWKEQVQSMLTLQGLSVGQQLDLWAPSTPVFTQNVAVEPAADWKQTFRCELMQEVKEQFNEMSKAFFEELRQSRPSVNYPRDEPYLGQASRHQRAHNRPMNDRFKWDAQGRPVCNGCGECLVDTGSQVTIFTESLCRELFQNKTVGEVGDVPWLTLRAANGLDIPHVGYILADFEVEGASVLARGIVIVRDGCLGTNQALLGMNVISACWEEVCQSHQRTVSTRVKPQKQDWGNVLADCCRIRAAEAQKQRSDVARLSCHYAVTIPAQSEALVWAKLPNLFMYQQEDVLVEPHAELSGIEVARSISVVQCGRVPVRVRNLRSIPVTLYRNQKLAEMLIIDSQQVRGQWDLALVEREGGVVEVRVVQVEQNVIQSQGELPEYLKVASMGGEELDDCQRKQLEQFFSKWQHVFAAHEEDYGCTSVVRHQIPTADAAPIRERCRLVPPSLYKEIRGLLQGMLEGGIIRESFSPWATPIVLVQKKSGAWRFCVDYRKLNSVTKKDAFPLPRIEDSLTSLTRAEWYSTLDLAGGYWQVRLDEKDREKTAFTTPFGLFDWERMPFGLCNGPATFRRLMQRFKWPLDRIHFGILDDVIDLIGFQDPFGTPKCSILSLGVISNKPVPQIAVGQLNVAMVEAPGRHSSHMPSGWGWHPQHWQNLQGQNAVLRRISSYVEVGRFLLREERLAQPKDVQKLLGQWNQLCLKEGVLCSLRQDSATQERAVNESAKLLLDASREIVDAGVFTGRGELFVPPRIYQLPDLEASVDELAFLEERRHKSYDPGLSILPAAHKKSRPEGFELNRLYCVINLSLWK</sequence>